<dbReference type="GO" id="GO:0006508">
    <property type="term" value="P:proteolysis"/>
    <property type="evidence" value="ECO:0007669"/>
    <property type="project" value="UniProtKB-KW"/>
</dbReference>
<protein>
    <recommendedName>
        <fullName evidence="3">ubiquitinyl hydrolase 1</fullName>
        <ecNumber evidence="3">3.4.19.12</ecNumber>
    </recommendedName>
</protein>
<dbReference type="GO" id="GO:0004843">
    <property type="term" value="F:cysteine-type deubiquitinase activity"/>
    <property type="evidence" value="ECO:0007669"/>
    <property type="project" value="UniProtKB-EC"/>
</dbReference>
<dbReference type="InterPro" id="IPR003323">
    <property type="entry name" value="OTU_dom"/>
</dbReference>
<dbReference type="STRING" id="42156.A0A3P6V7L3"/>
<keyword evidence="4" id="KW-0645">Protease</keyword>
<evidence type="ECO:0000256" key="5">
    <source>
        <dbReference type="ARBA" id="ARBA00022786"/>
    </source>
</evidence>
<dbReference type="EC" id="3.4.19.12" evidence="3"/>
<dbReference type="OrthoDB" id="18915at2759"/>
<dbReference type="PROSITE" id="PS50802">
    <property type="entry name" value="OTU"/>
    <property type="match status" value="1"/>
</dbReference>
<dbReference type="PANTHER" id="PTHR12931">
    <property type="entry name" value="UBIQUITIN THIOLESTERASE PROTEIN OTUB"/>
    <property type="match status" value="1"/>
</dbReference>
<evidence type="ECO:0000313" key="9">
    <source>
        <dbReference type="EMBL" id="VDK88208.1"/>
    </source>
</evidence>
<dbReference type="PANTHER" id="PTHR12931:SF15">
    <property type="entry name" value="UBIQUITIN THIOESTERASE OTUBAIN-LIKE"/>
    <property type="match status" value="1"/>
</dbReference>
<evidence type="ECO:0000256" key="2">
    <source>
        <dbReference type="ARBA" id="ARBA00006579"/>
    </source>
</evidence>
<dbReference type="Gene3D" id="1.20.1300.20">
    <property type="entry name" value="Peptidase C65 Otubain, subdomain 2"/>
    <property type="match status" value="1"/>
</dbReference>
<gene>
    <name evidence="9" type="ORF">NLS_LOCUS8552</name>
</gene>
<dbReference type="FunFam" id="1.20.1300.20:FF:000001">
    <property type="entry name" value="Ubiquitin thioesterase OTUB1"/>
    <property type="match status" value="1"/>
</dbReference>
<evidence type="ECO:0000256" key="4">
    <source>
        <dbReference type="ARBA" id="ARBA00022670"/>
    </source>
</evidence>
<dbReference type="Pfam" id="PF10275">
    <property type="entry name" value="Peptidase_C65"/>
    <property type="match status" value="1"/>
</dbReference>
<feature type="domain" description="OTU" evidence="8">
    <location>
        <begin position="139"/>
        <end position="334"/>
    </location>
</feature>
<dbReference type="EMBL" id="UYRX01001105">
    <property type="protein sequence ID" value="VDK88208.1"/>
    <property type="molecule type" value="Genomic_DNA"/>
</dbReference>
<organism evidence="9 10">
    <name type="scientific">Litomosoides sigmodontis</name>
    <name type="common">Filarial nematode worm</name>
    <dbReference type="NCBI Taxonomy" id="42156"/>
    <lineage>
        <taxon>Eukaryota</taxon>
        <taxon>Metazoa</taxon>
        <taxon>Ecdysozoa</taxon>
        <taxon>Nematoda</taxon>
        <taxon>Chromadorea</taxon>
        <taxon>Rhabditida</taxon>
        <taxon>Spirurina</taxon>
        <taxon>Spiruromorpha</taxon>
        <taxon>Filarioidea</taxon>
        <taxon>Onchocercidae</taxon>
        <taxon>Litomosoides</taxon>
    </lineage>
</organism>
<evidence type="ECO:0000256" key="1">
    <source>
        <dbReference type="ARBA" id="ARBA00000707"/>
    </source>
</evidence>
<evidence type="ECO:0000259" key="8">
    <source>
        <dbReference type="PROSITE" id="PS50802"/>
    </source>
</evidence>
<proteinExistence type="inferred from homology"/>
<reference evidence="9 10" key="1">
    <citation type="submission" date="2018-08" db="EMBL/GenBank/DDBJ databases">
        <authorList>
            <person name="Laetsch R D."/>
            <person name="Stevens L."/>
            <person name="Kumar S."/>
            <person name="Blaxter L. M."/>
        </authorList>
    </citation>
    <scope>NUCLEOTIDE SEQUENCE [LARGE SCALE GENOMIC DNA]</scope>
</reference>
<accession>A0A3P6V7L3</accession>
<dbReference type="GO" id="GO:0005634">
    <property type="term" value="C:nucleus"/>
    <property type="evidence" value="ECO:0007669"/>
    <property type="project" value="TreeGrafter"/>
</dbReference>
<keyword evidence="10" id="KW-1185">Reference proteome</keyword>
<dbReference type="GO" id="GO:0043130">
    <property type="term" value="F:ubiquitin binding"/>
    <property type="evidence" value="ECO:0007669"/>
    <property type="project" value="TreeGrafter"/>
</dbReference>
<dbReference type="OMA" id="HIHIMAL"/>
<dbReference type="InterPro" id="IPR042468">
    <property type="entry name" value="Peptidase_C65_otubain_sub1"/>
</dbReference>
<dbReference type="AlphaFoldDB" id="A0A3P6V7L3"/>
<sequence>MENDYNTKLTNFVQVYIKCSFSQQNYICSVCSLVCSAAGRSVDSFRFSGKLDMSKPTETKETAQCNETDKVPTDEQLTTNGATLMEQINRQKKEIEDEVRKEHPLVARKESISVLLKEYDEDKSAEYYRKAKELAGIYSFLRRIRGDGCCFYRALLCAQLECILSDSEELTRFTKVCKEWRKRLTKLGFPEFTTNDFCDWFDELLDDIAAAKYDENLLVEALNEEGRSNYYVTFFRLVTSGYLRENAVDYEGFIDGGRTVEQFCQSEIEPMFKDCDHLAIIALTKAIGVSIRIEYMDRTAAVHHGWFYDFIVDKKLPRHFFLYRPGHYDIIYKT</sequence>
<comment type="catalytic activity">
    <reaction evidence="1">
        <text>Thiol-dependent hydrolysis of ester, thioester, amide, peptide and isopeptide bonds formed by the C-terminal Gly of ubiquitin (a 76-residue protein attached to proteins as an intracellular targeting signal).</text>
        <dbReference type="EC" id="3.4.19.12"/>
    </reaction>
</comment>
<dbReference type="GO" id="GO:0071108">
    <property type="term" value="P:protein K48-linked deubiquitination"/>
    <property type="evidence" value="ECO:0007669"/>
    <property type="project" value="TreeGrafter"/>
</dbReference>
<evidence type="ECO:0000313" key="10">
    <source>
        <dbReference type="Proteomes" id="UP000277928"/>
    </source>
</evidence>
<name>A0A3P6V7L3_LITSI</name>
<dbReference type="InterPro" id="IPR038765">
    <property type="entry name" value="Papain-like_cys_pep_sf"/>
</dbReference>
<keyword evidence="7" id="KW-0788">Thiol protease</keyword>
<dbReference type="Proteomes" id="UP000277928">
    <property type="component" value="Unassembled WGS sequence"/>
</dbReference>
<dbReference type="InterPro" id="IPR019400">
    <property type="entry name" value="Peptidase_C65_otubain"/>
</dbReference>
<comment type="similarity">
    <text evidence="2">Belongs to the peptidase C65 family.</text>
</comment>
<dbReference type="InterPro" id="IPR042467">
    <property type="entry name" value="Peptidase_C65_otubain_sub2"/>
</dbReference>
<keyword evidence="5" id="KW-0833">Ubl conjugation pathway</keyword>
<evidence type="ECO:0000256" key="3">
    <source>
        <dbReference type="ARBA" id="ARBA00012759"/>
    </source>
</evidence>
<dbReference type="Gene3D" id="3.30.200.60">
    <property type="entry name" value="Peptidase C65 Otubain, subdomain 1"/>
    <property type="match status" value="1"/>
</dbReference>
<keyword evidence="6" id="KW-0378">Hydrolase</keyword>
<dbReference type="SUPFAM" id="SSF54001">
    <property type="entry name" value="Cysteine proteinases"/>
    <property type="match status" value="1"/>
</dbReference>
<evidence type="ECO:0000256" key="6">
    <source>
        <dbReference type="ARBA" id="ARBA00022801"/>
    </source>
</evidence>
<evidence type="ECO:0000256" key="7">
    <source>
        <dbReference type="ARBA" id="ARBA00022807"/>
    </source>
</evidence>